<dbReference type="EMBL" id="FOXO01000002">
    <property type="protein sequence ID" value="SFP48413.1"/>
    <property type="molecule type" value="Genomic_DNA"/>
</dbReference>
<protein>
    <recommendedName>
        <fullName evidence="3">Condensation domain-containing protein</fullName>
    </recommendedName>
</protein>
<evidence type="ECO:0008006" key="3">
    <source>
        <dbReference type="Google" id="ProtNLM"/>
    </source>
</evidence>
<dbReference type="RefSeq" id="WP_074883798.1">
    <property type="nucleotide sequence ID" value="NZ_FOXO01000002.1"/>
</dbReference>
<keyword evidence="2" id="KW-1185">Reference proteome</keyword>
<dbReference type="AlphaFoldDB" id="A0A1I5QQ90"/>
<evidence type="ECO:0000313" key="2">
    <source>
        <dbReference type="Proteomes" id="UP000182624"/>
    </source>
</evidence>
<evidence type="ECO:0000313" key="1">
    <source>
        <dbReference type="EMBL" id="SFP48413.1"/>
    </source>
</evidence>
<accession>A0A1I5QQ90</accession>
<reference evidence="2" key="1">
    <citation type="submission" date="2016-10" db="EMBL/GenBank/DDBJ databases">
        <authorList>
            <person name="Varghese N."/>
            <person name="Submissions S."/>
        </authorList>
    </citation>
    <scope>NUCLEOTIDE SEQUENCE [LARGE SCALE GENOMIC DNA]</scope>
    <source>
        <strain evidence="2">P18</strain>
    </source>
</reference>
<gene>
    <name evidence="1" type="ORF">SAMN04487928_102238</name>
</gene>
<proteinExistence type="predicted"/>
<dbReference type="OrthoDB" id="4876345at2"/>
<sequence>MKELTRGDVLHVYGSFGLNMDYTVRLCVRMKDEINGEMLSEAVRNTSKRYPYLSLQMKRDENRIYYEDNPKEIALINDNKRINLNSEESNYHVWAVCYRDDFIYLDIYHGLLDGTGMYMVLSTLLYEYCSRRYGVTDHRGVRTLEDEVRPEEAIDPMDYLPEIDLSNVATPSYTPAFSLEKDAGFHTADLNLMDIEISEADFLKYTSANDASPGTMIALLNARVIDSLYPDRDKKIMGSYIINARPMLGATITHHNCVSTVFLDYSDKIRNMPFDRQCTVYRGKTFIQSDSERVAGAMTFSANRNRLMLDSAPTLAEKYDVFARSLSGGRLLFTYMVSYVGKWKYKAVEEYISEFWTHVPSANALLTEVAAVGGRIFLTVHQRFEEDIIIQSLLDELKRNGISHKVHKNIPADNAHFPLP</sequence>
<name>A0A1I5QQ90_9FIRM</name>
<organism evidence="1 2">
    <name type="scientific">Butyrivibrio proteoclasticus</name>
    <dbReference type="NCBI Taxonomy" id="43305"/>
    <lineage>
        <taxon>Bacteria</taxon>
        <taxon>Bacillati</taxon>
        <taxon>Bacillota</taxon>
        <taxon>Clostridia</taxon>
        <taxon>Lachnospirales</taxon>
        <taxon>Lachnospiraceae</taxon>
        <taxon>Butyrivibrio</taxon>
    </lineage>
</organism>
<dbReference type="Proteomes" id="UP000182624">
    <property type="component" value="Unassembled WGS sequence"/>
</dbReference>